<evidence type="ECO:0000256" key="1">
    <source>
        <dbReference type="SAM" id="Phobius"/>
    </source>
</evidence>
<keyword evidence="1" id="KW-0812">Transmembrane</keyword>
<dbReference type="RefSeq" id="WP_141053205.1">
    <property type="nucleotide sequence ID" value="NZ_CP018176.1"/>
</dbReference>
<name>A0A3S6QNP3_9LACO</name>
<feature type="transmembrane region" description="Helical" evidence="1">
    <location>
        <begin position="45"/>
        <end position="72"/>
    </location>
</feature>
<dbReference type="AlphaFoldDB" id="A0A3S6QNP3"/>
<dbReference type="EMBL" id="CP018176">
    <property type="protein sequence ID" value="AUJ29614.1"/>
    <property type="molecule type" value="Genomic_DNA"/>
</dbReference>
<evidence type="ECO:0000313" key="2">
    <source>
        <dbReference type="EMBL" id="AUJ29614.1"/>
    </source>
</evidence>
<feature type="transmembrane region" description="Helical" evidence="1">
    <location>
        <begin position="106"/>
        <end position="128"/>
    </location>
</feature>
<reference evidence="2 3" key="1">
    <citation type="submission" date="2016-11" db="EMBL/GenBank/DDBJ databases">
        <title>Interaction between Lactobacillus species and yeast in water kefir.</title>
        <authorList>
            <person name="Behr J."/>
            <person name="Xu D."/>
            <person name="Vogel R.F."/>
        </authorList>
    </citation>
    <scope>NUCLEOTIDE SEQUENCE [LARGE SCALE GENOMIC DNA]</scope>
    <source>
        <strain evidence="2 3">TMW 1.1822</strain>
    </source>
</reference>
<feature type="transmembrane region" description="Helical" evidence="1">
    <location>
        <begin position="148"/>
        <end position="167"/>
    </location>
</feature>
<dbReference type="Proteomes" id="UP000314960">
    <property type="component" value="Chromosome"/>
</dbReference>
<gene>
    <name evidence="2" type="ORF">BSQ49_05010</name>
</gene>
<protein>
    <submittedName>
        <fullName evidence="2">Uncharacterized protein</fullName>
    </submittedName>
</protein>
<dbReference type="KEGG" id="lhw:BSQ49_05010"/>
<sequence length="178" mass="20629">MHLSKLLKYGSHTTWRTKSASTTLVLLVIVIFLNIFFGIDFLSNFAIITLFSGSISGMTFTLTLLTAIISILDDDEMKQLYEYTQKNIEKIDDDDRFVFYETFAPYAWIALLFCISSILSLFGGVFNFEIFKKIRLYYIVVWFKYIDIAAMALAIWSLFDLVIDTIISKMDKIIRKSK</sequence>
<accession>A0A3S6QNP3</accession>
<feature type="transmembrane region" description="Helical" evidence="1">
    <location>
        <begin position="20"/>
        <end position="39"/>
    </location>
</feature>
<keyword evidence="1" id="KW-1133">Transmembrane helix</keyword>
<keyword evidence="1" id="KW-0472">Membrane</keyword>
<organism evidence="2 3">
    <name type="scientific">Liquorilactobacillus hordei</name>
    <dbReference type="NCBI Taxonomy" id="468911"/>
    <lineage>
        <taxon>Bacteria</taxon>
        <taxon>Bacillati</taxon>
        <taxon>Bacillota</taxon>
        <taxon>Bacilli</taxon>
        <taxon>Lactobacillales</taxon>
        <taxon>Lactobacillaceae</taxon>
        <taxon>Liquorilactobacillus</taxon>
    </lineage>
</organism>
<evidence type="ECO:0000313" key="3">
    <source>
        <dbReference type="Proteomes" id="UP000314960"/>
    </source>
</evidence>
<proteinExistence type="predicted"/>